<sequence length="230" mass="25598">MPKVTSRSSTSLTTENPGPGGRLQPMRYRSNTWTCSRQSVINNVKRIPDLPNGLHSPQDTAHSVVSSVLQLPTPRSTPTSRRGIRSAAKSKGLGALKENLPCVVEGSDSDSQDDLPILLADRHVEDDGNIANPSRQGQNILHELDGNSLAKSYRTPPRAQSEAYRHVQLSDPVPIRYPAWVSLDDTQAENIRDLQELDELVADERYEQFITLFIRRHREALQDENVTASD</sequence>
<accession>A0A409W3U3</accession>
<reference evidence="2 3" key="1">
    <citation type="journal article" date="2018" name="Evol. Lett.">
        <title>Horizontal gene cluster transfer increased hallucinogenic mushroom diversity.</title>
        <authorList>
            <person name="Reynolds H.T."/>
            <person name="Vijayakumar V."/>
            <person name="Gluck-Thaler E."/>
            <person name="Korotkin H.B."/>
            <person name="Matheny P.B."/>
            <person name="Slot J.C."/>
        </authorList>
    </citation>
    <scope>NUCLEOTIDE SEQUENCE [LARGE SCALE GENOMIC DNA]</scope>
    <source>
        <strain evidence="2 3">2629</strain>
    </source>
</reference>
<evidence type="ECO:0000313" key="3">
    <source>
        <dbReference type="Proteomes" id="UP000284842"/>
    </source>
</evidence>
<feature type="compositionally biased region" description="Polar residues" evidence="1">
    <location>
        <begin position="1"/>
        <end position="16"/>
    </location>
</feature>
<feature type="region of interest" description="Disordered" evidence="1">
    <location>
        <begin position="1"/>
        <end position="27"/>
    </location>
</feature>
<evidence type="ECO:0000256" key="1">
    <source>
        <dbReference type="SAM" id="MobiDB-lite"/>
    </source>
</evidence>
<organism evidence="2 3">
    <name type="scientific">Panaeolus cyanescens</name>
    <dbReference type="NCBI Taxonomy" id="181874"/>
    <lineage>
        <taxon>Eukaryota</taxon>
        <taxon>Fungi</taxon>
        <taxon>Dikarya</taxon>
        <taxon>Basidiomycota</taxon>
        <taxon>Agaricomycotina</taxon>
        <taxon>Agaricomycetes</taxon>
        <taxon>Agaricomycetidae</taxon>
        <taxon>Agaricales</taxon>
        <taxon>Agaricineae</taxon>
        <taxon>Galeropsidaceae</taxon>
        <taxon>Panaeolus</taxon>
    </lineage>
</organism>
<proteinExistence type="predicted"/>
<gene>
    <name evidence="2" type="ORF">CVT24_010018</name>
</gene>
<dbReference type="InParanoid" id="A0A409W3U3"/>
<protein>
    <submittedName>
        <fullName evidence="2">Uncharacterized protein</fullName>
    </submittedName>
</protein>
<dbReference type="AlphaFoldDB" id="A0A409W3U3"/>
<dbReference type="Proteomes" id="UP000284842">
    <property type="component" value="Unassembled WGS sequence"/>
</dbReference>
<keyword evidence="3" id="KW-1185">Reference proteome</keyword>
<comment type="caution">
    <text evidence="2">The sequence shown here is derived from an EMBL/GenBank/DDBJ whole genome shotgun (WGS) entry which is preliminary data.</text>
</comment>
<evidence type="ECO:0000313" key="2">
    <source>
        <dbReference type="EMBL" id="PPQ73187.1"/>
    </source>
</evidence>
<name>A0A409W3U3_9AGAR</name>
<dbReference type="EMBL" id="NHTK01005831">
    <property type="protein sequence ID" value="PPQ73187.1"/>
    <property type="molecule type" value="Genomic_DNA"/>
</dbReference>